<keyword evidence="1" id="KW-0472">Membrane</keyword>
<protein>
    <recommendedName>
        <fullName evidence="4">Dot/Icm secretion system substrate</fullName>
    </recommendedName>
</protein>
<dbReference type="Proteomes" id="UP000044071">
    <property type="component" value="Unassembled WGS sequence"/>
</dbReference>
<organism evidence="2 3">
    <name type="scientific">Legionella massiliensis</name>
    <dbReference type="NCBI Taxonomy" id="1034943"/>
    <lineage>
        <taxon>Bacteria</taxon>
        <taxon>Pseudomonadati</taxon>
        <taxon>Pseudomonadota</taxon>
        <taxon>Gammaproteobacteria</taxon>
        <taxon>Legionellales</taxon>
        <taxon>Legionellaceae</taxon>
        <taxon>Legionella</taxon>
    </lineage>
</organism>
<sequence length="394" mass="43887">MPAFTRLCEKVNISLFDDTITLYPKKTGKTSFHHVHPIFQILMGAPAMIELECEYEEAGLVTQRVNELNEPVTFVHRDDADHDRYHQDSFPLDDTHMHMRFAKAIDEPKLEQVLEFFAKHNLISGAEQASFLQDYRMVKQQNAQLDQLASGKASVQLVSSQPAIRSTVVSNPVPTISAVDSEDDSENELDEEVSSESIDNLLLIGSRANPLLGGSGQAGKAANKPPVIPANAIKTLFSFNPKQQAFIEQLKIMNEKALVLADKATFNEDYDEANKKARALCDSLYFAYIAFNSNPKSYGSCRAFDKTCNTAFGKAESTLKDHREYGEVWANIALAFVLLGVGYVVYGLYNKYHNNDSFMFFKTNTDSGKKMDNLKTAAQEMITDPSACASISVY</sequence>
<reference evidence="2 3" key="1">
    <citation type="submission" date="2014-06" db="EMBL/GenBank/DDBJ databases">
        <authorList>
            <person name="Urmite Genomes Urmite Genomes"/>
        </authorList>
    </citation>
    <scope>NUCLEOTIDE SEQUENCE [LARGE SCALE GENOMIC DNA]</scope>
</reference>
<feature type="transmembrane region" description="Helical" evidence="1">
    <location>
        <begin position="328"/>
        <end position="349"/>
    </location>
</feature>
<evidence type="ECO:0000313" key="3">
    <source>
        <dbReference type="Proteomes" id="UP000044071"/>
    </source>
</evidence>
<evidence type="ECO:0000256" key="1">
    <source>
        <dbReference type="SAM" id="Phobius"/>
    </source>
</evidence>
<dbReference type="OrthoDB" id="5650620at2"/>
<keyword evidence="1" id="KW-1133">Transmembrane helix</keyword>
<dbReference type="RefSeq" id="WP_052403062.1">
    <property type="nucleotide sequence ID" value="NZ_CCVW01000001.1"/>
</dbReference>
<keyword evidence="3" id="KW-1185">Reference proteome</keyword>
<keyword evidence="1" id="KW-0812">Transmembrane</keyword>
<evidence type="ECO:0008006" key="4">
    <source>
        <dbReference type="Google" id="ProtNLM"/>
    </source>
</evidence>
<dbReference type="STRING" id="1034943.BN59_00227"/>
<name>A0A078KNQ9_9GAMM</name>
<accession>A0A078KNQ9</accession>
<gene>
    <name evidence="2" type="ORF">BN59_00227</name>
</gene>
<dbReference type="AlphaFoldDB" id="A0A078KNQ9"/>
<evidence type="ECO:0000313" key="2">
    <source>
        <dbReference type="EMBL" id="CDZ75965.1"/>
    </source>
</evidence>
<proteinExistence type="predicted"/>
<dbReference type="EMBL" id="CCSB01000001">
    <property type="protein sequence ID" value="CDZ75965.1"/>
    <property type="molecule type" value="Genomic_DNA"/>
</dbReference>